<keyword evidence="3" id="KW-0813">Transport</keyword>
<dbReference type="GO" id="GO:0005509">
    <property type="term" value="F:calcium ion binding"/>
    <property type="evidence" value="ECO:0007669"/>
    <property type="project" value="InterPro"/>
</dbReference>
<evidence type="ECO:0000259" key="14">
    <source>
        <dbReference type="PROSITE" id="PS50222"/>
    </source>
</evidence>
<keyword evidence="12" id="KW-0472">Membrane</keyword>
<accession>A0AAV0V1B5</accession>
<dbReference type="Pfam" id="PF00036">
    <property type="entry name" value="EF-hand_1"/>
    <property type="match status" value="1"/>
</dbReference>
<evidence type="ECO:0000256" key="5">
    <source>
        <dbReference type="ARBA" id="ARBA00022723"/>
    </source>
</evidence>
<dbReference type="GO" id="GO:0005758">
    <property type="term" value="C:mitochondrial intermembrane space"/>
    <property type="evidence" value="ECO:0007669"/>
    <property type="project" value="UniProtKB-SubCell"/>
</dbReference>
<comment type="subcellular location">
    <subcellularLocation>
        <location evidence="1">Mitochondrion inner membrane</location>
    </subcellularLocation>
    <subcellularLocation>
        <location evidence="2">Mitochondrion intermembrane space</location>
    </subcellularLocation>
</comment>
<keyword evidence="16" id="KW-1185">Reference proteome</keyword>
<evidence type="ECO:0000256" key="11">
    <source>
        <dbReference type="ARBA" id="ARBA00023128"/>
    </source>
</evidence>
<dbReference type="PANTHER" id="PTHR12294:SF1">
    <property type="entry name" value="CALCIUM UPTAKE PROTEIN 1, MITOCHONDRIAL"/>
    <property type="match status" value="1"/>
</dbReference>
<evidence type="ECO:0000256" key="3">
    <source>
        <dbReference type="ARBA" id="ARBA00022448"/>
    </source>
</evidence>
<keyword evidence="6" id="KW-0677">Repeat</keyword>
<proteinExistence type="inferred from homology"/>
<dbReference type="PROSITE" id="PS50222">
    <property type="entry name" value="EF_HAND_2"/>
    <property type="match status" value="2"/>
</dbReference>
<keyword evidence="8" id="KW-0106">Calcium</keyword>
<dbReference type="Pfam" id="PF13405">
    <property type="entry name" value="EF-hand_6"/>
    <property type="match status" value="1"/>
</dbReference>
<evidence type="ECO:0000256" key="12">
    <source>
        <dbReference type="ARBA" id="ARBA00023136"/>
    </source>
</evidence>
<dbReference type="GO" id="GO:0036444">
    <property type="term" value="P:calcium import into the mitochondrion"/>
    <property type="evidence" value="ECO:0007669"/>
    <property type="project" value="TreeGrafter"/>
</dbReference>
<evidence type="ECO:0000256" key="8">
    <source>
        <dbReference type="ARBA" id="ARBA00022837"/>
    </source>
</evidence>
<evidence type="ECO:0000256" key="13">
    <source>
        <dbReference type="ARBA" id="ARBA00038333"/>
    </source>
</evidence>
<evidence type="ECO:0000256" key="10">
    <source>
        <dbReference type="ARBA" id="ARBA00023065"/>
    </source>
</evidence>
<keyword evidence="10" id="KW-0406">Ion transport</keyword>
<evidence type="ECO:0000256" key="9">
    <source>
        <dbReference type="ARBA" id="ARBA00022946"/>
    </source>
</evidence>
<reference evidence="15" key="1">
    <citation type="submission" date="2022-12" db="EMBL/GenBank/DDBJ databases">
        <authorList>
            <person name="Webb A."/>
        </authorList>
    </citation>
    <scope>NUCLEOTIDE SEQUENCE</scope>
    <source>
        <strain evidence="15">Hp1</strain>
    </source>
</reference>
<dbReference type="InterPro" id="IPR039800">
    <property type="entry name" value="MICU1/2/3"/>
</dbReference>
<dbReference type="PROSITE" id="PS00018">
    <property type="entry name" value="EF_HAND_1"/>
    <property type="match status" value="3"/>
</dbReference>
<comment type="similarity">
    <text evidence="13">Belongs to the MICU1 family. MICU1 subfamily.</text>
</comment>
<dbReference type="InterPro" id="IPR002048">
    <property type="entry name" value="EF_hand_dom"/>
</dbReference>
<dbReference type="GO" id="GO:0051560">
    <property type="term" value="P:mitochondrial calcium ion homeostasis"/>
    <property type="evidence" value="ECO:0007669"/>
    <property type="project" value="TreeGrafter"/>
</dbReference>
<keyword evidence="9" id="KW-0809">Transit peptide</keyword>
<comment type="caution">
    <text evidence="15">The sequence shown here is derived from an EMBL/GenBank/DDBJ whole genome shotgun (WGS) entry which is preliminary data.</text>
</comment>
<dbReference type="PANTHER" id="PTHR12294">
    <property type="entry name" value="EF HAND DOMAIN FAMILY A1,A2-RELATED"/>
    <property type="match status" value="1"/>
</dbReference>
<evidence type="ECO:0000256" key="2">
    <source>
        <dbReference type="ARBA" id="ARBA00004569"/>
    </source>
</evidence>
<dbReference type="InterPro" id="IPR011992">
    <property type="entry name" value="EF-hand-dom_pair"/>
</dbReference>
<keyword evidence="5" id="KW-0479">Metal-binding</keyword>
<dbReference type="SMART" id="SM00054">
    <property type="entry name" value="EFh"/>
    <property type="match status" value="3"/>
</dbReference>
<dbReference type="Gene3D" id="1.10.238.10">
    <property type="entry name" value="EF-hand"/>
    <property type="match status" value="2"/>
</dbReference>
<evidence type="ECO:0000256" key="1">
    <source>
        <dbReference type="ARBA" id="ARBA00004273"/>
    </source>
</evidence>
<evidence type="ECO:0000256" key="6">
    <source>
        <dbReference type="ARBA" id="ARBA00022737"/>
    </source>
</evidence>
<dbReference type="Pfam" id="PF13202">
    <property type="entry name" value="EF-hand_5"/>
    <property type="match status" value="1"/>
</dbReference>
<dbReference type="InterPro" id="IPR018247">
    <property type="entry name" value="EF_Hand_1_Ca_BS"/>
</dbReference>
<dbReference type="EMBL" id="CANTFL010001479">
    <property type="protein sequence ID" value="CAI5742862.1"/>
    <property type="molecule type" value="Genomic_DNA"/>
</dbReference>
<keyword evidence="4" id="KW-0109">Calcium transport</keyword>
<keyword evidence="7" id="KW-0999">Mitochondrion inner membrane</keyword>
<evidence type="ECO:0000256" key="4">
    <source>
        <dbReference type="ARBA" id="ARBA00022568"/>
    </source>
</evidence>
<protein>
    <recommendedName>
        <fullName evidence="14">EF-hand domain-containing protein</fullName>
    </recommendedName>
</protein>
<evidence type="ECO:0000256" key="7">
    <source>
        <dbReference type="ARBA" id="ARBA00022792"/>
    </source>
</evidence>
<dbReference type="SUPFAM" id="SSF47473">
    <property type="entry name" value="EF-hand"/>
    <property type="match status" value="2"/>
</dbReference>
<gene>
    <name evidence="15" type="ORF">HBR001_LOCUS9195</name>
</gene>
<dbReference type="AlphaFoldDB" id="A0AAV0V1B5"/>
<dbReference type="Proteomes" id="UP001162031">
    <property type="component" value="Unassembled WGS sequence"/>
</dbReference>
<feature type="domain" description="EF-hand" evidence="14">
    <location>
        <begin position="218"/>
        <end position="253"/>
    </location>
</feature>
<sequence length="464" mass="53182">MSRLFLRAVASPRSVIALAAASTFTAIRVCPASCDEDASFAKPTFSERTIGKYENRLRQFSSPERVFAYFSSVEIDDRPYMTRGDLARAVTPYPYRHGAPLLSKNPQFNAKASADKTPKAVADEYLRRVQTLLLESDRVSQADVQELLAFRDEQHVDFETHVKTLRALEITNAEFDQFVELYGCSPPRAKTFFDMVDADGDGLISYAEYSFFCTLLAIPEQHFELAFKMFDTDDNGQLDHREFQQIMDLMRLRTPAGRQDRSLHDDNVPIFKHLFGELATKSLSYDEFCAFRRGLKHEIMRIQISFHYDVDSDNALSPREFGMFLVSHVHQRHIGKWVERVDKLCDMKGHVTEQEYMDFSILLEHLDKLEVAMDLVMQAHGVDKVQFQRATKAAMCGSIYTKVITPLQIDILFALFDLNGDGHLSTKEFIDVMRTRKDNGLNEPRDIGVFQLLGRIKECIECTM</sequence>
<dbReference type="GO" id="GO:1990246">
    <property type="term" value="C:uniplex complex"/>
    <property type="evidence" value="ECO:0007669"/>
    <property type="project" value="TreeGrafter"/>
</dbReference>
<name>A0AAV0V1B5_HYABA</name>
<evidence type="ECO:0000313" key="15">
    <source>
        <dbReference type="EMBL" id="CAI5742862.1"/>
    </source>
</evidence>
<feature type="domain" description="EF-hand" evidence="14">
    <location>
        <begin position="404"/>
        <end position="439"/>
    </location>
</feature>
<dbReference type="CDD" id="cd00051">
    <property type="entry name" value="EFh"/>
    <property type="match status" value="1"/>
</dbReference>
<evidence type="ECO:0000313" key="16">
    <source>
        <dbReference type="Proteomes" id="UP001162031"/>
    </source>
</evidence>
<organism evidence="15 16">
    <name type="scientific">Hyaloperonospora brassicae</name>
    <name type="common">Brassica downy mildew</name>
    <name type="synonym">Peronospora brassicae</name>
    <dbReference type="NCBI Taxonomy" id="162125"/>
    <lineage>
        <taxon>Eukaryota</taxon>
        <taxon>Sar</taxon>
        <taxon>Stramenopiles</taxon>
        <taxon>Oomycota</taxon>
        <taxon>Peronosporomycetes</taxon>
        <taxon>Peronosporales</taxon>
        <taxon>Peronosporaceae</taxon>
        <taxon>Hyaloperonospora</taxon>
    </lineage>
</organism>
<keyword evidence="11" id="KW-0496">Mitochondrion</keyword>